<dbReference type="GO" id="GO:0016020">
    <property type="term" value="C:membrane"/>
    <property type="evidence" value="ECO:0007669"/>
    <property type="project" value="UniProtKB-SubCell"/>
</dbReference>
<dbReference type="RefSeq" id="XP_038743417.1">
    <property type="nucleotide sequence ID" value="XM_038891405.1"/>
</dbReference>
<evidence type="ECO:0000256" key="3">
    <source>
        <dbReference type="ARBA" id="ARBA00022448"/>
    </source>
</evidence>
<feature type="transmembrane region" description="Helical" evidence="9">
    <location>
        <begin position="137"/>
        <end position="155"/>
    </location>
</feature>
<keyword evidence="4 9" id="KW-0812">Transmembrane</keyword>
<comment type="caution">
    <text evidence="11">The sequence shown here is derived from an EMBL/GenBank/DDBJ whole genome shotgun (WGS) entry which is preliminary data.</text>
</comment>
<dbReference type="FunFam" id="1.20.1250.20:FF:000149">
    <property type="entry name" value="MFS transporter, SP family, general alpha glucoside:H+ symporter"/>
    <property type="match status" value="1"/>
</dbReference>
<reference evidence="11" key="1">
    <citation type="submission" date="2020-03" db="EMBL/GenBank/DDBJ databases">
        <authorList>
            <person name="He L."/>
        </authorList>
    </citation>
    <scope>NUCLEOTIDE SEQUENCE</scope>
    <source>
        <strain evidence="11">CkLH20</strain>
    </source>
</reference>
<protein>
    <submittedName>
        <fullName evidence="11">MFS maltose permease</fullName>
    </submittedName>
</protein>
<dbReference type="InterPro" id="IPR036259">
    <property type="entry name" value="MFS_trans_sf"/>
</dbReference>
<dbReference type="SUPFAM" id="SSF103473">
    <property type="entry name" value="MFS general substrate transporter"/>
    <property type="match status" value="1"/>
</dbReference>
<feature type="transmembrane region" description="Helical" evidence="9">
    <location>
        <begin position="450"/>
        <end position="468"/>
    </location>
</feature>
<dbReference type="GeneID" id="62164479"/>
<dbReference type="PROSITE" id="PS50850">
    <property type="entry name" value="MFS"/>
    <property type="match status" value="1"/>
</dbReference>
<keyword evidence="7" id="KW-0462">Maltose metabolism</keyword>
<evidence type="ECO:0000256" key="2">
    <source>
        <dbReference type="ARBA" id="ARBA00010992"/>
    </source>
</evidence>
<evidence type="ECO:0000256" key="6">
    <source>
        <dbReference type="ARBA" id="ARBA00023136"/>
    </source>
</evidence>
<feature type="transmembrane region" description="Helical" evidence="9">
    <location>
        <begin position="195"/>
        <end position="214"/>
    </location>
</feature>
<evidence type="ECO:0000256" key="1">
    <source>
        <dbReference type="ARBA" id="ARBA00004141"/>
    </source>
</evidence>
<dbReference type="OrthoDB" id="6612291at2759"/>
<accession>A0A9P6I2W7</accession>
<dbReference type="InterPro" id="IPR050360">
    <property type="entry name" value="MFS_Sugar_Transporters"/>
</dbReference>
<keyword evidence="5 9" id="KW-1133">Transmembrane helix</keyword>
<dbReference type="Gene3D" id="1.20.1250.20">
    <property type="entry name" value="MFS general substrate transporter like domains"/>
    <property type="match status" value="1"/>
</dbReference>
<feature type="transmembrane region" description="Helical" evidence="9">
    <location>
        <begin position="320"/>
        <end position="343"/>
    </location>
</feature>
<proteinExistence type="inferred from homology"/>
<feature type="transmembrane region" description="Helical" evidence="9">
    <location>
        <begin position="480"/>
        <end position="501"/>
    </location>
</feature>
<dbReference type="InterPro" id="IPR003663">
    <property type="entry name" value="Sugar/inositol_transpt"/>
</dbReference>
<dbReference type="PANTHER" id="PTHR48022">
    <property type="entry name" value="PLASTIDIC GLUCOSE TRANSPORTER 4"/>
    <property type="match status" value="1"/>
</dbReference>
<feature type="transmembrane region" description="Helical" evidence="9">
    <location>
        <begin position="413"/>
        <end position="438"/>
    </location>
</feature>
<dbReference type="GO" id="GO:0000023">
    <property type="term" value="P:maltose metabolic process"/>
    <property type="evidence" value="ECO:0007669"/>
    <property type="project" value="UniProtKB-KW"/>
</dbReference>
<dbReference type="AlphaFoldDB" id="A0A9P6I2W7"/>
<dbReference type="PANTHER" id="PTHR48022:SF5">
    <property type="entry name" value="ALPHA-GLUCOSIDES PERMEASE MPH2-RELATED"/>
    <property type="match status" value="1"/>
</dbReference>
<comment type="subcellular location">
    <subcellularLocation>
        <location evidence="1">Membrane</location>
        <topology evidence="1">Multi-pass membrane protein</topology>
    </subcellularLocation>
</comment>
<gene>
    <name evidence="11" type="ORF">CkaCkLH20_08690</name>
</gene>
<sequence length="561" mass="62656">MIDSKSTSPEALASLDLEATSRESDAKRVNPISGAEAATEAELNMGLLQSIKLYPQAIFWSMFFSTAVIMEGFDKTLLNNLYAYPVFQRRFGELQPDGSYQLTSAWQSGLSNGALVGEICGLFLNGIIADKFGYRKTMIGGLIAVTCFVFILFFAPNLPVLLVGEILIGVPWGIFQTLTVTYASEVCPTHLRAYLTTYVNLCWVIGQLIASGVLRAMVDRTDEWGYRIPFALQWMWPVPLIIGIFFAPESPWWLVRKERLEDAREAVLRLTSSNVMQRGGFNPDEYIAMLVKTNETEKEINAGTTYADCFKGTDLRRTEIVCGTWAVQTLCGSTFMGFSTYFFQQAGMAVENSFNMSLGQYSIGFVGTVLSWVLMKHFGRRTLYLTGQLTMCLTLLTIGFTSLAGRSNVGAQWAIGSLLLVYTFFYDCTVGPVCYSLVSELSSTRLKTKTVVLARNLYNITGIVTNILTPNMLNPSAWNWGAKAGFFWAATCFLCFVWTYFRLPEPKDRTYLDLDVLFERGVSARKFSKTSVSSLRDEHVESSVNSVKEHGVTQIEKRLTS</sequence>
<keyword evidence="12" id="KW-1185">Reference proteome</keyword>
<feature type="transmembrane region" description="Helical" evidence="9">
    <location>
        <begin position="161"/>
        <end position="183"/>
    </location>
</feature>
<dbReference type="PROSITE" id="PS00217">
    <property type="entry name" value="SUGAR_TRANSPORT_2"/>
    <property type="match status" value="1"/>
</dbReference>
<evidence type="ECO:0000256" key="5">
    <source>
        <dbReference type="ARBA" id="ARBA00022989"/>
    </source>
</evidence>
<evidence type="ECO:0000256" key="9">
    <source>
        <dbReference type="SAM" id="Phobius"/>
    </source>
</evidence>
<dbReference type="InterPro" id="IPR020846">
    <property type="entry name" value="MFS_dom"/>
</dbReference>
<dbReference type="NCBIfam" id="TIGR00879">
    <property type="entry name" value="SP"/>
    <property type="match status" value="1"/>
</dbReference>
<organism evidence="11 12">
    <name type="scientific">Colletotrichum karsti</name>
    <dbReference type="NCBI Taxonomy" id="1095194"/>
    <lineage>
        <taxon>Eukaryota</taxon>
        <taxon>Fungi</taxon>
        <taxon>Dikarya</taxon>
        <taxon>Ascomycota</taxon>
        <taxon>Pezizomycotina</taxon>
        <taxon>Sordariomycetes</taxon>
        <taxon>Hypocreomycetidae</taxon>
        <taxon>Glomerellales</taxon>
        <taxon>Glomerellaceae</taxon>
        <taxon>Colletotrichum</taxon>
        <taxon>Colletotrichum boninense species complex</taxon>
    </lineage>
</organism>
<dbReference type="InterPro" id="IPR005829">
    <property type="entry name" value="Sugar_transporter_CS"/>
</dbReference>
<reference evidence="11" key="2">
    <citation type="submission" date="2020-11" db="EMBL/GenBank/DDBJ databases">
        <title>Whole genome sequencing of Colletotrichum sp.</title>
        <authorList>
            <person name="Li H."/>
        </authorList>
    </citation>
    <scope>NUCLEOTIDE SEQUENCE</scope>
    <source>
        <strain evidence="11">CkLH20</strain>
    </source>
</reference>
<feature type="transmembrane region" description="Helical" evidence="9">
    <location>
        <begin position="234"/>
        <end position="255"/>
    </location>
</feature>
<evidence type="ECO:0000313" key="12">
    <source>
        <dbReference type="Proteomes" id="UP000781932"/>
    </source>
</evidence>
<keyword evidence="3 8" id="KW-0813">Transport</keyword>
<evidence type="ECO:0000256" key="7">
    <source>
        <dbReference type="ARBA" id="ARBA00026248"/>
    </source>
</evidence>
<dbReference type="GO" id="GO:0005351">
    <property type="term" value="F:carbohydrate:proton symporter activity"/>
    <property type="evidence" value="ECO:0007669"/>
    <property type="project" value="TreeGrafter"/>
</dbReference>
<evidence type="ECO:0000256" key="8">
    <source>
        <dbReference type="RuleBase" id="RU003346"/>
    </source>
</evidence>
<comment type="similarity">
    <text evidence="2 8">Belongs to the major facilitator superfamily. Sugar transporter (TC 2.A.1.1) family.</text>
</comment>
<keyword evidence="6 9" id="KW-0472">Membrane</keyword>
<feature type="transmembrane region" description="Helical" evidence="9">
    <location>
        <begin position="382"/>
        <end position="401"/>
    </location>
</feature>
<evidence type="ECO:0000259" key="10">
    <source>
        <dbReference type="PROSITE" id="PS50850"/>
    </source>
</evidence>
<dbReference type="Proteomes" id="UP000781932">
    <property type="component" value="Unassembled WGS sequence"/>
</dbReference>
<evidence type="ECO:0000313" key="11">
    <source>
        <dbReference type="EMBL" id="KAF9873956.1"/>
    </source>
</evidence>
<evidence type="ECO:0000256" key="4">
    <source>
        <dbReference type="ARBA" id="ARBA00022692"/>
    </source>
</evidence>
<feature type="domain" description="Major facilitator superfamily (MFS) profile" evidence="10">
    <location>
        <begin position="60"/>
        <end position="507"/>
    </location>
</feature>
<feature type="transmembrane region" description="Helical" evidence="9">
    <location>
        <begin position="358"/>
        <end position="375"/>
    </location>
</feature>
<dbReference type="Pfam" id="PF00083">
    <property type="entry name" value="Sugar_tr"/>
    <property type="match status" value="1"/>
</dbReference>
<dbReference type="EMBL" id="JAATWM020000029">
    <property type="protein sequence ID" value="KAF9873956.1"/>
    <property type="molecule type" value="Genomic_DNA"/>
</dbReference>
<name>A0A9P6I2W7_9PEZI</name>
<dbReference type="InterPro" id="IPR005828">
    <property type="entry name" value="MFS_sugar_transport-like"/>
</dbReference>